<dbReference type="Gene3D" id="2.60.120.10">
    <property type="entry name" value="Jelly Rolls"/>
    <property type="match status" value="1"/>
</dbReference>
<dbReference type="PROSITE" id="PS00041">
    <property type="entry name" value="HTH_ARAC_FAMILY_1"/>
    <property type="match status" value="1"/>
</dbReference>
<dbReference type="GO" id="GO:0043565">
    <property type="term" value="F:sequence-specific DNA binding"/>
    <property type="evidence" value="ECO:0007669"/>
    <property type="project" value="InterPro"/>
</dbReference>
<dbReference type="Gene3D" id="1.10.10.60">
    <property type="entry name" value="Homeodomain-like"/>
    <property type="match status" value="2"/>
</dbReference>
<dbReference type="SUPFAM" id="SSF46689">
    <property type="entry name" value="Homeodomain-like"/>
    <property type="match status" value="2"/>
</dbReference>
<dbReference type="SUPFAM" id="SSF51215">
    <property type="entry name" value="Regulatory protein AraC"/>
    <property type="match status" value="1"/>
</dbReference>
<dbReference type="PANTHER" id="PTHR43280">
    <property type="entry name" value="ARAC-FAMILY TRANSCRIPTIONAL REGULATOR"/>
    <property type="match status" value="1"/>
</dbReference>
<feature type="domain" description="HTH araC/xylS-type" evidence="4">
    <location>
        <begin position="184"/>
        <end position="282"/>
    </location>
</feature>
<accession>A0A6N7UYY4</accession>
<dbReference type="InterPro" id="IPR020449">
    <property type="entry name" value="Tscrpt_reg_AraC-type_HTH"/>
</dbReference>
<protein>
    <submittedName>
        <fullName evidence="5">AraC family transcriptional regulator</fullName>
    </submittedName>
</protein>
<dbReference type="EMBL" id="VULY01000018">
    <property type="protein sequence ID" value="MSR93499.1"/>
    <property type="molecule type" value="Genomic_DNA"/>
</dbReference>
<dbReference type="InterPro" id="IPR003313">
    <property type="entry name" value="AraC-bd"/>
</dbReference>
<organism evidence="5 6">
    <name type="scientific">Suipraeoptans intestinalis</name>
    <dbReference type="NCBI Taxonomy" id="2606628"/>
    <lineage>
        <taxon>Bacteria</taxon>
        <taxon>Bacillati</taxon>
        <taxon>Bacillota</taxon>
        <taxon>Clostridia</taxon>
        <taxon>Lachnospirales</taxon>
        <taxon>Lachnospiraceae</taxon>
        <taxon>Suipraeoptans</taxon>
    </lineage>
</organism>
<dbReference type="PANTHER" id="PTHR43280:SF28">
    <property type="entry name" value="HTH-TYPE TRANSCRIPTIONAL ACTIVATOR RHAS"/>
    <property type="match status" value="1"/>
</dbReference>
<dbReference type="InterPro" id="IPR014710">
    <property type="entry name" value="RmlC-like_jellyroll"/>
</dbReference>
<reference evidence="5 6" key="1">
    <citation type="submission" date="2019-08" db="EMBL/GenBank/DDBJ databases">
        <title>In-depth cultivation of the pig gut microbiome towards novel bacterial diversity and tailored functional studies.</title>
        <authorList>
            <person name="Wylensek D."/>
            <person name="Hitch T.C.A."/>
            <person name="Clavel T."/>
        </authorList>
    </citation>
    <scope>NUCLEOTIDE SEQUENCE [LARGE SCALE GENOMIC DNA]</scope>
    <source>
        <strain evidence="5 6">68-1-5</strain>
    </source>
</reference>
<proteinExistence type="predicted"/>
<evidence type="ECO:0000256" key="2">
    <source>
        <dbReference type="ARBA" id="ARBA00023125"/>
    </source>
</evidence>
<name>A0A6N7UYY4_9FIRM</name>
<dbReference type="PRINTS" id="PR00032">
    <property type="entry name" value="HTHARAC"/>
</dbReference>
<dbReference type="GO" id="GO:0003700">
    <property type="term" value="F:DNA-binding transcription factor activity"/>
    <property type="evidence" value="ECO:0007669"/>
    <property type="project" value="InterPro"/>
</dbReference>
<dbReference type="RefSeq" id="WP_154476526.1">
    <property type="nucleotide sequence ID" value="NZ_VULY01000018.1"/>
</dbReference>
<dbReference type="Pfam" id="PF02311">
    <property type="entry name" value="AraC_binding"/>
    <property type="match status" value="1"/>
</dbReference>
<dbReference type="Proteomes" id="UP000434409">
    <property type="component" value="Unassembled WGS sequence"/>
</dbReference>
<dbReference type="AlphaFoldDB" id="A0A6N7UYY4"/>
<dbReference type="Pfam" id="PF12833">
    <property type="entry name" value="HTH_18"/>
    <property type="match status" value="1"/>
</dbReference>
<dbReference type="InterPro" id="IPR018062">
    <property type="entry name" value="HTH_AraC-typ_CS"/>
</dbReference>
<evidence type="ECO:0000313" key="6">
    <source>
        <dbReference type="Proteomes" id="UP000434409"/>
    </source>
</evidence>
<sequence length="285" mass="33564">MKYIEYHERKKHGTFDFPVEFYHVTPSHPRYEMTYHWHMECELIRVLKGEFLMTMEDKEFLIRAGDLAFVPSGALHGGIPSSCVYECIVFDLHALAKSNTAGKKLLGQVCSNAVWVNSCFPDTRDDLHRIVWTLFDTMRNTSSGRELIITGALYQFFGCVFERHYYTERPLSSRKNHRRMEQLRAVFDLIDDRYADCLTLEDLARTAGMNPRYFCRFFQEMTHRTPIDYLNYYRIEQACFKLVTSDESVTEIALSCGFNDVSYFSKTFKKYKGLTPRKYLRLPLQ</sequence>
<evidence type="ECO:0000259" key="4">
    <source>
        <dbReference type="PROSITE" id="PS01124"/>
    </source>
</evidence>
<evidence type="ECO:0000256" key="3">
    <source>
        <dbReference type="ARBA" id="ARBA00023163"/>
    </source>
</evidence>
<keyword evidence="2" id="KW-0238">DNA-binding</keyword>
<dbReference type="PROSITE" id="PS01124">
    <property type="entry name" value="HTH_ARAC_FAMILY_2"/>
    <property type="match status" value="1"/>
</dbReference>
<gene>
    <name evidence="5" type="ORF">FYJ34_04255</name>
</gene>
<evidence type="ECO:0000313" key="5">
    <source>
        <dbReference type="EMBL" id="MSR93499.1"/>
    </source>
</evidence>
<comment type="caution">
    <text evidence="5">The sequence shown here is derived from an EMBL/GenBank/DDBJ whole genome shotgun (WGS) entry which is preliminary data.</text>
</comment>
<dbReference type="InterPro" id="IPR009057">
    <property type="entry name" value="Homeodomain-like_sf"/>
</dbReference>
<keyword evidence="1" id="KW-0805">Transcription regulation</keyword>
<keyword evidence="3" id="KW-0804">Transcription</keyword>
<evidence type="ECO:0000256" key="1">
    <source>
        <dbReference type="ARBA" id="ARBA00023015"/>
    </source>
</evidence>
<keyword evidence="6" id="KW-1185">Reference proteome</keyword>
<dbReference type="InterPro" id="IPR018060">
    <property type="entry name" value="HTH_AraC"/>
</dbReference>
<dbReference type="SMART" id="SM00342">
    <property type="entry name" value="HTH_ARAC"/>
    <property type="match status" value="1"/>
</dbReference>
<dbReference type="InterPro" id="IPR037923">
    <property type="entry name" value="HTH-like"/>
</dbReference>